<evidence type="ECO:0000313" key="7">
    <source>
        <dbReference type="Proteomes" id="UP000437562"/>
    </source>
</evidence>
<proteinExistence type="predicted"/>
<evidence type="ECO:0000256" key="1">
    <source>
        <dbReference type="ARBA" id="ARBA00004141"/>
    </source>
</evidence>
<evidence type="ECO:0000256" key="4">
    <source>
        <dbReference type="ARBA" id="ARBA00023136"/>
    </source>
</evidence>
<feature type="transmembrane region" description="Helical" evidence="5">
    <location>
        <begin position="82"/>
        <end position="103"/>
    </location>
</feature>
<sequence>MKVTKTLEVIRLKGNNILSSLCYFSIFFAPFLLPIIVYFVAEDEVKYHAKKAFWSHVFPYAILFGGLALSGVYGLSFNQSESVGIGMVITYAVFILVGIYYFIWNIVKGIKVLKAA</sequence>
<evidence type="ECO:0000256" key="2">
    <source>
        <dbReference type="ARBA" id="ARBA00022692"/>
    </source>
</evidence>
<evidence type="ECO:0000256" key="3">
    <source>
        <dbReference type="ARBA" id="ARBA00022989"/>
    </source>
</evidence>
<name>A0A653Y3M3_BACMY</name>
<dbReference type="Proteomes" id="UP000437562">
    <property type="component" value="Unassembled WGS sequence"/>
</dbReference>
<keyword evidence="2 5" id="KW-0812">Transmembrane</keyword>
<reference evidence="6 7" key="1">
    <citation type="submission" date="2019-10" db="EMBL/GenBank/DDBJ databases">
        <authorList>
            <person name="Karimi E."/>
        </authorList>
    </citation>
    <scope>NUCLEOTIDE SEQUENCE [LARGE SCALE GENOMIC DNA]</scope>
    <source>
        <strain evidence="6">Bacillus sp. 71</strain>
    </source>
</reference>
<keyword evidence="4 5" id="KW-0472">Membrane</keyword>
<feature type="transmembrane region" description="Helical" evidence="5">
    <location>
        <begin position="53"/>
        <end position="75"/>
    </location>
</feature>
<dbReference type="OMA" id="HAKKSLW"/>
<gene>
    <name evidence="6" type="ORF">BACI71_30708</name>
</gene>
<evidence type="ECO:0000256" key="5">
    <source>
        <dbReference type="SAM" id="Phobius"/>
    </source>
</evidence>
<evidence type="ECO:0000313" key="6">
    <source>
        <dbReference type="EMBL" id="VXC36918.1"/>
    </source>
</evidence>
<dbReference type="EMBL" id="CABWMC010000023">
    <property type="protein sequence ID" value="VXC36918.1"/>
    <property type="molecule type" value="Genomic_DNA"/>
</dbReference>
<dbReference type="InterPro" id="IPR019109">
    <property type="entry name" value="MamF_MmsF"/>
</dbReference>
<keyword evidence="3 5" id="KW-1133">Transmembrane helix</keyword>
<feature type="transmembrane region" description="Helical" evidence="5">
    <location>
        <begin position="21"/>
        <end position="41"/>
    </location>
</feature>
<protein>
    <recommendedName>
        <fullName evidence="8">DUF4870 domain-containing protein</fullName>
    </recommendedName>
</protein>
<organism evidence="6 7">
    <name type="scientific">Bacillus mycoides</name>
    <dbReference type="NCBI Taxonomy" id="1405"/>
    <lineage>
        <taxon>Bacteria</taxon>
        <taxon>Bacillati</taxon>
        <taxon>Bacillota</taxon>
        <taxon>Bacilli</taxon>
        <taxon>Bacillales</taxon>
        <taxon>Bacillaceae</taxon>
        <taxon>Bacillus</taxon>
        <taxon>Bacillus cereus group</taxon>
    </lineage>
</organism>
<dbReference type="AlphaFoldDB" id="A0A653Y3M3"/>
<evidence type="ECO:0008006" key="8">
    <source>
        <dbReference type="Google" id="ProtNLM"/>
    </source>
</evidence>
<comment type="subcellular location">
    <subcellularLocation>
        <location evidence="1">Membrane</location>
        <topology evidence="1">Multi-pass membrane protein</topology>
    </subcellularLocation>
</comment>
<accession>A0A653Y3M3</accession>
<dbReference type="Pfam" id="PF09685">
    <property type="entry name" value="MamF_MmsF"/>
    <property type="match status" value="1"/>
</dbReference>